<comment type="caution">
    <text evidence="1">The sequence shown here is derived from an EMBL/GenBank/DDBJ whole genome shotgun (WGS) entry which is preliminary data.</text>
</comment>
<organism evidence="1 2">
    <name type="scientific">Gigaspora margarita</name>
    <dbReference type="NCBI Taxonomy" id="4874"/>
    <lineage>
        <taxon>Eukaryota</taxon>
        <taxon>Fungi</taxon>
        <taxon>Fungi incertae sedis</taxon>
        <taxon>Mucoromycota</taxon>
        <taxon>Glomeromycotina</taxon>
        <taxon>Glomeromycetes</taxon>
        <taxon>Diversisporales</taxon>
        <taxon>Gigasporaceae</taxon>
        <taxon>Gigaspora</taxon>
    </lineage>
</organism>
<keyword evidence="2" id="KW-1185">Reference proteome</keyword>
<gene>
    <name evidence="1" type="ORF">GMARGA_LOCUS38752</name>
</gene>
<dbReference type="Proteomes" id="UP000789901">
    <property type="component" value="Unassembled WGS sequence"/>
</dbReference>
<dbReference type="EMBL" id="CAJVQB010088375">
    <property type="protein sequence ID" value="CAG8847594.1"/>
    <property type="molecule type" value="Genomic_DNA"/>
</dbReference>
<feature type="non-terminal residue" evidence="1">
    <location>
        <position position="69"/>
    </location>
</feature>
<sequence length="69" mass="8132">MDKRKSDILKKLQLEEMIYKFAKIKNTSKTSKESKNIISTKNKLEKCKKRVTKFLKKKIVLGQVLNFTV</sequence>
<proteinExistence type="predicted"/>
<reference evidence="1 2" key="1">
    <citation type="submission" date="2021-06" db="EMBL/GenBank/DDBJ databases">
        <authorList>
            <person name="Kallberg Y."/>
            <person name="Tangrot J."/>
            <person name="Rosling A."/>
        </authorList>
    </citation>
    <scope>NUCLEOTIDE SEQUENCE [LARGE SCALE GENOMIC DNA]</scope>
    <source>
        <strain evidence="1 2">120-4 pot B 10/14</strain>
    </source>
</reference>
<accession>A0ABN7X417</accession>
<evidence type="ECO:0000313" key="2">
    <source>
        <dbReference type="Proteomes" id="UP000789901"/>
    </source>
</evidence>
<evidence type="ECO:0000313" key="1">
    <source>
        <dbReference type="EMBL" id="CAG8847594.1"/>
    </source>
</evidence>
<name>A0ABN7X417_GIGMA</name>
<protein>
    <submittedName>
        <fullName evidence="1">35187_t:CDS:1</fullName>
    </submittedName>
</protein>